<accession>A0A1Y1XWY4</accession>
<keyword evidence="4" id="KW-1185">Reference proteome</keyword>
<dbReference type="InParanoid" id="A0A1Y1XWY4"/>
<reference evidence="3 4" key="1">
    <citation type="submission" date="2016-07" db="EMBL/GenBank/DDBJ databases">
        <title>Pervasive Adenine N6-methylation of Active Genes in Fungi.</title>
        <authorList>
            <consortium name="DOE Joint Genome Institute"/>
            <person name="Mondo S.J."/>
            <person name="Dannebaum R.O."/>
            <person name="Kuo R.C."/>
            <person name="Labutti K."/>
            <person name="Haridas S."/>
            <person name="Kuo A."/>
            <person name="Salamov A."/>
            <person name="Ahrendt S.R."/>
            <person name="Lipzen A."/>
            <person name="Sullivan W."/>
            <person name="Andreopoulos W.B."/>
            <person name="Clum A."/>
            <person name="Lindquist E."/>
            <person name="Daum C."/>
            <person name="Ramamoorthy G.K."/>
            <person name="Gryganskyi A."/>
            <person name="Culley D."/>
            <person name="Magnuson J.K."/>
            <person name="James T.Y."/>
            <person name="O'Malley M.A."/>
            <person name="Stajich J.E."/>
            <person name="Spatafora J.W."/>
            <person name="Visel A."/>
            <person name="Grigoriev I.V."/>
        </authorList>
    </citation>
    <scope>NUCLEOTIDE SEQUENCE [LARGE SCALE GENOMIC DNA]</scope>
    <source>
        <strain evidence="3 4">CBS 931.73</strain>
    </source>
</reference>
<sequence length="200" mass="22129">MNLPRLVPIVLVTVLLQGAVEGSVKRGFSPANAPMDTPPHSTVMPHQEVGREADPYAKKDTPTLLLGMCLGSSFLLMALVALVYLLISRRKNKIFPEPPRNLPFSKHSDPDAICEVNEKHFKEIMTILDAEEGYSASLHIPPTGTLHDPAAPTTKSSSQQVVLPKPVKDGSWRLSRLKLGSKFENSPPPRKFLRDSYQVW</sequence>
<feature type="signal peptide" evidence="2">
    <location>
        <begin position="1"/>
        <end position="22"/>
    </location>
</feature>
<keyword evidence="1" id="KW-0472">Membrane</keyword>
<name>A0A1Y1XWY4_9FUNG</name>
<comment type="caution">
    <text evidence="3">The sequence shown here is derived from an EMBL/GenBank/DDBJ whole genome shotgun (WGS) entry which is preliminary data.</text>
</comment>
<gene>
    <name evidence="3" type="ORF">K493DRAFT_305017</name>
</gene>
<feature type="transmembrane region" description="Helical" evidence="1">
    <location>
        <begin position="64"/>
        <end position="87"/>
    </location>
</feature>
<proteinExistence type="predicted"/>
<keyword evidence="1" id="KW-1133">Transmembrane helix</keyword>
<organism evidence="3 4">
    <name type="scientific">Basidiobolus meristosporus CBS 931.73</name>
    <dbReference type="NCBI Taxonomy" id="1314790"/>
    <lineage>
        <taxon>Eukaryota</taxon>
        <taxon>Fungi</taxon>
        <taxon>Fungi incertae sedis</taxon>
        <taxon>Zoopagomycota</taxon>
        <taxon>Entomophthoromycotina</taxon>
        <taxon>Basidiobolomycetes</taxon>
        <taxon>Basidiobolales</taxon>
        <taxon>Basidiobolaceae</taxon>
        <taxon>Basidiobolus</taxon>
    </lineage>
</organism>
<evidence type="ECO:0000313" key="3">
    <source>
        <dbReference type="EMBL" id="ORX90271.1"/>
    </source>
</evidence>
<feature type="chain" id="PRO_5011010499" evidence="2">
    <location>
        <begin position="23"/>
        <end position="200"/>
    </location>
</feature>
<dbReference type="EMBL" id="MCFE01000387">
    <property type="protein sequence ID" value="ORX90271.1"/>
    <property type="molecule type" value="Genomic_DNA"/>
</dbReference>
<protein>
    <submittedName>
        <fullName evidence="3">Uncharacterized protein</fullName>
    </submittedName>
</protein>
<evidence type="ECO:0000256" key="2">
    <source>
        <dbReference type="SAM" id="SignalP"/>
    </source>
</evidence>
<evidence type="ECO:0000256" key="1">
    <source>
        <dbReference type="SAM" id="Phobius"/>
    </source>
</evidence>
<keyword evidence="1" id="KW-0812">Transmembrane</keyword>
<keyword evidence="2" id="KW-0732">Signal</keyword>
<dbReference type="AlphaFoldDB" id="A0A1Y1XWY4"/>
<dbReference type="Proteomes" id="UP000193498">
    <property type="component" value="Unassembled WGS sequence"/>
</dbReference>
<evidence type="ECO:0000313" key="4">
    <source>
        <dbReference type="Proteomes" id="UP000193498"/>
    </source>
</evidence>